<evidence type="ECO:0000313" key="17">
    <source>
        <dbReference type="EMBL" id="MBL0393411.1"/>
    </source>
</evidence>
<dbReference type="PRINTS" id="PR00344">
    <property type="entry name" value="BCTRLSENSOR"/>
</dbReference>
<keyword evidence="18" id="KW-1185">Reference proteome</keyword>
<evidence type="ECO:0000256" key="2">
    <source>
        <dbReference type="ARBA" id="ARBA00012438"/>
    </source>
</evidence>
<dbReference type="InterPro" id="IPR001789">
    <property type="entry name" value="Sig_transdc_resp-reg_receiver"/>
</dbReference>
<dbReference type="SMART" id="SM00387">
    <property type="entry name" value="HATPase_c"/>
    <property type="match status" value="1"/>
</dbReference>
<dbReference type="GO" id="GO:0006935">
    <property type="term" value="P:chemotaxis"/>
    <property type="evidence" value="ECO:0007669"/>
    <property type="project" value="InterPro"/>
</dbReference>
<dbReference type="Pfam" id="PF26379">
    <property type="entry name" value="FimL_2nd"/>
    <property type="match status" value="1"/>
</dbReference>
<dbReference type="InterPro" id="IPR003594">
    <property type="entry name" value="HATPase_dom"/>
</dbReference>
<evidence type="ECO:0000256" key="8">
    <source>
        <dbReference type="ARBA" id="ARBA00035100"/>
    </source>
</evidence>
<feature type="region of interest" description="Disordered" evidence="12">
    <location>
        <begin position="968"/>
        <end position="996"/>
    </location>
</feature>
<feature type="domain" description="HPt" evidence="16">
    <location>
        <begin position="624"/>
        <end position="728"/>
    </location>
</feature>
<evidence type="ECO:0000256" key="9">
    <source>
        <dbReference type="PROSITE-ProRule" id="PRU00110"/>
    </source>
</evidence>
<evidence type="ECO:0000259" key="16">
    <source>
        <dbReference type="PROSITE" id="PS50894"/>
    </source>
</evidence>
<dbReference type="InterPro" id="IPR004105">
    <property type="entry name" value="CheA-like_dim"/>
</dbReference>
<dbReference type="PROSITE" id="PS50894">
    <property type="entry name" value="HPT"/>
    <property type="match status" value="2"/>
</dbReference>
<dbReference type="Gene3D" id="3.40.50.2300">
    <property type="match status" value="1"/>
</dbReference>
<evidence type="ECO:0000256" key="7">
    <source>
        <dbReference type="ARBA" id="ARBA00023012"/>
    </source>
</evidence>
<gene>
    <name evidence="17" type="ORF">JJ685_19905</name>
</gene>
<evidence type="ECO:0000256" key="6">
    <source>
        <dbReference type="ARBA" id="ARBA00022777"/>
    </source>
</evidence>
<evidence type="ECO:0000256" key="5">
    <source>
        <dbReference type="ARBA" id="ARBA00022679"/>
    </source>
</evidence>
<feature type="modified residue" description="4-aspartylphosphate" evidence="10">
    <location>
        <position position="1931"/>
    </location>
</feature>
<evidence type="ECO:0000259" key="13">
    <source>
        <dbReference type="PROSITE" id="PS50109"/>
    </source>
</evidence>
<dbReference type="SUPFAM" id="SSF55874">
    <property type="entry name" value="ATPase domain of HSP90 chaperone/DNA topoisomerase II/histidine kinase"/>
    <property type="match status" value="1"/>
</dbReference>
<evidence type="ECO:0000256" key="4">
    <source>
        <dbReference type="ARBA" id="ARBA00022553"/>
    </source>
</evidence>
<dbReference type="Pfam" id="PF02518">
    <property type="entry name" value="HATPase_c"/>
    <property type="match status" value="1"/>
</dbReference>
<comment type="caution">
    <text evidence="17">The sequence shown here is derived from an EMBL/GenBank/DDBJ whole genome shotgun (WGS) entry which is preliminary data.</text>
</comment>
<dbReference type="InterPro" id="IPR011006">
    <property type="entry name" value="CheY-like_superfamily"/>
</dbReference>
<dbReference type="GO" id="GO:0000155">
    <property type="term" value="F:phosphorelay sensor kinase activity"/>
    <property type="evidence" value="ECO:0007669"/>
    <property type="project" value="InterPro"/>
</dbReference>
<dbReference type="FunFam" id="3.30.565.10:FF:000016">
    <property type="entry name" value="Chemotaxis protein CheA, putative"/>
    <property type="match status" value="1"/>
</dbReference>
<dbReference type="SUPFAM" id="SSF52172">
    <property type="entry name" value="CheY-like"/>
    <property type="match status" value="1"/>
</dbReference>
<dbReference type="InterPro" id="IPR051315">
    <property type="entry name" value="Bact_Chemotaxis_CheA"/>
</dbReference>
<dbReference type="PROSITE" id="PS50109">
    <property type="entry name" value="HIS_KIN"/>
    <property type="match status" value="1"/>
</dbReference>
<dbReference type="PANTHER" id="PTHR43395">
    <property type="entry name" value="SENSOR HISTIDINE KINASE CHEA"/>
    <property type="match status" value="1"/>
</dbReference>
<dbReference type="Pfam" id="PF01584">
    <property type="entry name" value="CheW"/>
    <property type="match status" value="1"/>
</dbReference>
<evidence type="ECO:0000256" key="12">
    <source>
        <dbReference type="SAM" id="MobiDB-lite"/>
    </source>
</evidence>
<dbReference type="InterPro" id="IPR002545">
    <property type="entry name" value="CheW-lke_dom"/>
</dbReference>
<evidence type="ECO:0000256" key="3">
    <source>
        <dbReference type="ARBA" id="ARBA00021495"/>
    </source>
</evidence>
<dbReference type="SUPFAM" id="SSF50341">
    <property type="entry name" value="CheW-like"/>
    <property type="match status" value="1"/>
</dbReference>
<name>A0A936Z3A0_9BURK</name>
<organism evidence="17 18">
    <name type="scientific">Ramlibacter monticola</name>
    <dbReference type="NCBI Taxonomy" id="1926872"/>
    <lineage>
        <taxon>Bacteria</taxon>
        <taxon>Pseudomonadati</taxon>
        <taxon>Pseudomonadota</taxon>
        <taxon>Betaproteobacteria</taxon>
        <taxon>Burkholderiales</taxon>
        <taxon>Comamonadaceae</taxon>
        <taxon>Ramlibacter</taxon>
    </lineage>
</organism>
<feature type="modified residue" description="Phosphohistidine" evidence="9">
    <location>
        <position position="671"/>
    </location>
</feature>
<dbReference type="EMBL" id="JAEQNE010000005">
    <property type="protein sequence ID" value="MBL0393411.1"/>
    <property type="molecule type" value="Genomic_DNA"/>
</dbReference>
<keyword evidence="7" id="KW-0902">Two-component regulatory system</keyword>
<protein>
    <recommendedName>
        <fullName evidence="3">Chemotaxis protein CheA</fullName>
        <ecNumber evidence="2">2.7.13.3</ecNumber>
    </recommendedName>
</protein>
<dbReference type="PROSITE" id="PS50110">
    <property type="entry name" value="RESPONSE_REGULATORY"/>
    <property type="match status" value="1"/>
</dbReference>
<dbReference type="Gene3D" id="1.20.120.160">
    <property type="entry name" value="HPT domain"/>
    <property type="match status" value="3"/>
</dbReference>
<keyword evidence="4 10" id="KW-0597">Phosphoprotein</keyword>
<dbReference type="PANTHER" id="PTHR43395:SF8">
    <property type="entry name" value="HISTIDINE KINASE"/>
    <property type="match status" value="1"/>
</dbReference>
<dbReference type="InterPro" id="IPR036641">
    <property type="entry name" value="HPT_dom_sf"/>
</dbReference>
<reference evidence="17 18" key="1">
    <citation type="journal article" date="2017" name="Int. J. Syst. Evol. Microbiol.">
        <title>Ramlibacter monticola sp. nov., isolated from forest soil.</title>
        <authorList>
            <person name="Chaudhary D.K."/>
            <person name="Kim J."/>
        </authorList>
    </citation>
    <scope>NUCLEOTIDE SEQUENCE [LARGE SCALE GENOMIC DNA]</scope>
    <source>
        <strain evidence="17 18">KACC 19175</strain>
    </source>
</reference>
<comment type="function">
    <text evidence="8">Involved in the transmission of sensory signals from the chemoreceptors to the flagellar motors. CheA is autophosphorylated; it can transfer its phosphate group to either CheB or CheY.</text>
</comment>
<feature type="modified residue" description="Phosphohistidine" evidence="9">
    <location>
        <position position="1254"/>
    </location>
</feature>
<dbReference type="PROSITE" id="PS50851">
    <property type="entry name" value="CHEW"/>
    <property type="match status" value="1"/>
</dbReference>
<dbReference type="Proteomes" id="UP000599109">
    <property type="component" value="Unassembled WGS sequence"/>
</dbReference>
<feature type="domain" description="CheW-like" evidence="15">
    <location>
        <begin position="1714"/>
        <end position="1850"/>
    </location>
</feature>
<dbReference type="InterPro" id="IPR036890">
    <property type="entry name" value="HATPase_C_sf"/>
</dbReference>
<keyword evidence="11" id="KW-0175">Coiled coil</keyword>
<dbReference type="SMART" id="SM00260">
    <property type="entry name" value="CheW"/>
    <property type="match status" value="1"/>
</dbReference>
<dbReference type="SUPFAM" id="SSF47226">
    <property type="entry name" value="Histidine-containing phosphotransfer domain, HPT domain"/>
    <property type="match status" value="4"/>
</dbReference>
<feature type="domain" description="HPt" evidence="16">
    <location>
        <begin position="1207"/>
        <end position="1313"/>
    </location>
</feature>
<evidence type="ECO:0000313" key="18">
    <source>
        <dbReference type="Proteomes" id="UP000599109"/>
    </source>
</evidence>
<proteinExistence type="predicted"/>
<evidence type="ECO:0000256" key="10">
    <source>
        <dbReference type="PROSITE-ProRule" id="PRU00169"/>
    </source>
</evidence>
<dbReference type="CDD" id="cd00088">
    <property type="entry name" value="HPT"/>
    <property type="match status" value="2"/>
</dbReference>
<dbReference type="Pfam" id="PF00072">
    <property type="entry name" value="Response_reg"/>
    <property type="match status" value="1"/>
</dbReference>
<dbReference type="InterPro" id="IPR005467">
    <property type="entry name" value="His_kinase_dom"/>
</dbReference>
<keyword evidence="5" id="KW-0808">Transferase</keyword>
<dbReference type="CDD" id="cd17546">
    <property type="entry name" value="REC_hyHK_CKI1_RcsC-like"/>
    <property type="match status" value="1"/>
</dbReference>
<dbReference type="EC" id="2.7.13.3" evidence="2"/>
<evidence type="ECO:0000259" key="15">
    <source>
        <dbReference type="PROSITE" id="PS50851"/>
    </source>
</evidence>
<dbReference type="RefSeq" id="WP_201676074.1">
    <property type="nucleotide sequence ID" value="NZ_JAEQNE010000005.1"/>
</dbReference>
<dbReference type="Pfam" id="PF01627">
    <property type="entry name" value="Hpt"/>
    <property type="match status" value="3"/>
</dbReference>
<dbReference type="SMART" id="SM00448">
    <property type="entry name" value="REC"/>
    <property type="match status" value="1"/>
</dbReference>
<feature type="domain" description="Histidine kinase" evidence="13">
    <location>
        <begin position="1512"/>
        <end position="1712"/>
    </location>
</feature>
<dbReference type="InterPro" id="IPR058661">
    <property type="entry name" value="FimL_2nd"/>
</dbReference>
<feature type="coiled-coil region" evidence="11">
    <location>
        <begin position="1413"/>
        <end position="1454"/>
    </location>
</feature>
<feature type="domain" description="Response regulatory" evidence="14">
    <location>
        <begin position="1882"/>
        <end position="1998"/>
    </location>
</feature>
<evidence type="ECO:0000256" key="1">
    <source>
        <dbReference type="ARBA" id="ARBA00000085"/>
    </source>
</evidence>
<keyword evidence="6" id="KW-0418">Kinase</keyword>
<dbReference type="GO" id="GO:0005737">
    <property type="term" value="C:cytoplasm"/>
    <property type="evidence" value="ECO:0007669"/>
    <property type="project" value="InterPro"/>
</dbReference>
<accession>A0A936Z3A0</accession>
<dbReference type="InterPro" id="IPR004358">
    <property type="entry name" value="Sig_transdc_His_kin-like_C"/>
</dbReference>
<dbReference type="Gene3D" id="3.30.565.10">
    <property type="entry name" value="Histidine kinase-like ATPase, C-terminal domain"/>
    <property type="match status" value="1"/>
</dbReference>
<evidence type="ECO:0000259" key="14">
    <source>
        <dbReference type="PROSITE" id="PS50110"/>
    </source>
</evidence>
<dbReference type="SMART" id="SM00073">
    <property type="entry name" value="HPT"/>
    <property type="match status" value="2"/>
</dbReference>
<dbReference type="SMART" id="SM01231">
    <property type="entry name" value="H-kinase_dim"/>
    <property type="match status" value="1"/>
</dbReference>
<evidence type="ECO:0000256" key="11">
    <source>
        <dbReference type="SAM" id="Coils"/>
    </source>
</evidence>
<dbReference type="InterPro" id="IPR036061">
    <property type="entry name" value="CheW-like_dom_sf"/>
</dbReference>
<sequence length="2004" mass="215541">MQAAQELDLANNDLGPLAWVLDELRKSLESASSALRRFVRDAAQARGQDMASIDAGQLRIARQHMHQAVGALEMVGLAAPAHMLRSMEAAAQKFIERPELCTEAAAAKVERAGYALTEYLEALLGGKDVSPLSLFVQYKDVQDLTGADRVHPADLWGMDWRWNDFQTPVATTLGYEPAVRARMDQAVLKIVKAADPAAGRELTQVSLGLAAGQGARQPKVFWKAAAGYFEAIALGLLPADVYVKRAASRVLLQYASLAKGDTSVSERLAQDLVFFCAQALPARPADAPALIAVRQAYGLAEAKPVDYTSSPFGRFDPALLSQLRKRIATAKDTWSGLAGGDAHKLKGVRDQFAALGETLMKLYPGSEPLARAMSAGVETVVSTSRAPSPELGMEVATAILYLEAAFQDLDPNDQQLAERTARLAERLMKVVKGGHPEPLEHWVEDLYRRVSDKQTMGSVVGELRGTMGELEKLLDQFFRNPADKGPLRDAPNFLAQMRGVLSVLGLDHASQAVLRMRDTVENIIVTEVDEEQARGAGTFEKLGNNLGALGFLIDMLNYQPSLAKKLFLWDDEHGELRPLMGREAEPIVPLPTPHAALAAHHAPAPAVAAPVPAAPVAAPAPAEDDDGDAELREIFLEEAREVAGNGLAAIAALAEDPRNLADLTTLRRAFHTLKGSSRMVKLNEFGEAAWAMEQVLNTWLADQKSATDELRKLSTQALEGFGRWIDAIAGGTDAAWKSSAFRTAADALRTQGQLQTIVLPEADAVEAAAPPMEAPAAAEFVLELPAAAEAPALEAPVVEEIALEATVPEAPAAEAAPALADLGFTLDLDPPAAPAHSEAQEIEGAPVFDFDFAPAGSPPELVPAATEVVVEELSADELPPEFAALGATMILQKQDAPAAFEESPELATTAILPKLELGSAPAAAPTEEPSLEIEGIDFSSLSAVAGPAPEPVAQASDTFVDGEFILDLDPEPEPASVAPAPVLQPESEPEPEPEPVAKVDEQVKVIGDLRIGIPLYNVYLNEADEWSRRLVTEVSEWTLQMSERVPDSTVGWAHSLAGSSATVGFQALSDIARALEGALQHTQSLADGTPQHAQSFTLAAEEVRRLLHQFAAGFLKEPDPRLLHALHELKEFEGEPRFDVSSRFDEDDDFDFVDSTPAPQAVEPVPAFVQAPVVVPLHAPIQPLAALVSTARAPLVKVEGEEELDVVDAIDPDLFPIFEEEGAELMPKLASGLRAWSAHPGQREPRDQVLRALHTLKGSARLAGALQLGELAHRLESEVEFLGHENIAAVDIEALLQRFDTMQARFDTLRATGGFAPPEPQAEEPAPVVQALAPAPVQPDAPVDAPAQITPVEQPEAPPVAAQAAAPLVRAPIAPPVQTSLTSSRQAANQAVRVRSQLLDRLVSQAGEVMITRSRLESELRQLRGSLADLTGNLDRLRAQLREIEVQAESQMQSRMAQAKDTASGFDPLEFDRFTRVQELTRLMAESVNDVATVQRNIQRVVEATEDDLIAQARQTRELQRDLLRTRMVEFDGISERLYRVVRLAAKESAKQVKLDIVGASIEMDRGVLDRMTPAFEHLLRNCVAHGIEAPEQRAGAGKDATGQIVVHVRQEGNDVSVEFHDDGAGLDLARIREKALQQGLIGADQQIGEQEAANLIFLPGFSTATQVTELSGRGVGMDVVRNEVNALGGRIETTTEAGRGSRFKLVLPLTTAVTQVVMVRSGKLSIGVPAHLVEIVRRATQEEVQKAYDGGGFEFGGEQLPFFWSGALLQSSARSSEPQGKTLPVVIFRSAAQRVAVHVDEVLGNQEVVVKNLGPQLSRLPGLAGMTVLASGAVVLIYNPVALVQVYGELARQMGVPHAAAVAAGGQPAKPAAPAAPAVPLVLVVDDSITVRRVTQRLLVREGYRVALAADGLQALERLAEELPSVVLSDIEMPRMDGFDLARNIRADERLRQLPIVMITSRIAEKHREHAKELGVNHYLGKPYSEDELLRLVKEYSQATAAA</sequence>
<comment type="catalytic activity">
    <reaction evidence="1">
        <text>ATP + protein L-histidine = ADP + protein N-phospho-L-histidine.</text>
        <dbReference type="EC" id="2.7.13.3"/>
    </reaction>
</comment>
<dbReference type="Gene3D" id="2.30.30.40">
    <property type="entry name" value="SH3 Domains"/>
    <property type="match status" value="1"/>
</dbReference>
<dbReference type="InterPro" id="IPR008207">
    <property type="entry name" value="Sig_transdc_His_kin_Hpt_dom"/>
</dbReference>